<evidence type="ECO:0000313" key="2">
    <source>
        <dbReference type="Proteomes" id="UP001221546"/>
    </source>
</evidence>
<proteinExistence type="predicted"/>
<name>A0ABY8JA12_9BRAD</name>
<dbReference type="RefSeq" id="WP_310885063.1">
    <property type="nucleotide sequence ID" value="NZ_CP121646.1"/>
</dbReference>
<sequence length="42" mass="4717">MSAAAFQASFLTVFIKLIFWDLTGPCLSPKRLEEAVVRSPFK</sequence>
<accession>A0ABY8JA12</accession>
<dbReference type="EMBL" id="CP121646">
    <property type="protein sequence ID" value="WFU62331.1"/>
    <property type="molecule type" value="Genomic_DNA"/>
</dbReference>
<keyword evidence="2" id="KW-1185">Reference proteome</keyword>
<evidence type="ECO:0008006" key="3">
    <source>
        <dbReference type="Google" id="ProtNLM"/>
    </source>
</evidence>
<evidence type="ECO:0000313" key="1">
    <source>
        <dbReference type="EMBL" id="WFU62331.1"/>
    </source>
</evidence>
<protein>
    <recommendedName>
        <fullName evidence="3">Transposase</fullName>
    </recommendedName>
</protein>
<dbReference type="Proteomes" id="UP001221546">
    <property type="component" value="Chromosome"/>
</dbReference>
<organism evidence="1 2">
    <name type="scientific">Bradyrhizobium brasilense</name>
    <dbReference type="NCBI Taxonomy" id="1419277"/>
    <lineage>
        <taxon>Bacteria</taxon>
        <taxon>Pseudomonadati</taxon>
        <taxon>Pseudomonadota</taxon>
        <taxon>Alphaproteobacteria</taxon>
        <taxon>Hyphomicrobiales</taxon>
        <taxon>Nitrobacteraceae</taxon>
        <taxon>Bradyrhizobium</taxon>
    </lineage>
</organism>
<reference evidence="1 2" key="1">
    <citation type="submission" date="2023-04" db="EMBL/GenBank/DDBJ databases">
        <title>Australian commercial rhizobial inoculants.</title>
        <authorList>
            <person name="Kohlmeier M.G."/>
            <person name="O'Hara G.W."/>
            <person name="Colombi E."/>
            <person name="Ramsay J.P."/>
            <person name="Terpolilli J."/>
        </authorList>
    </citation>
    <scope>NUCLEOTIDE SEQUENCE [LARGE SCALE GENOMIC DNA]</scope>
    <source>
        <strain evidence="1 2">CB627</strain>
    </source>
</reference>
<gene>
    <name evidence="1" type="ORF">QA636_33275</name>
</gene>